<organism evidence="2 3">
    <name type="scientific">Vigna unguiculata</name>
    <name type="common">Cowpea</name>
    <dbReference type="NCBI Taxonomy" id="3917"/>
    <lineage>
        <taxon>Eukaryota</taxon>
        <taxon>Viridiplantae</taxon>
        <taxon>Streptophyta</taxon>
        <taxon>Embryophyta</taxon>
        <taxon>Tracheophyta</taxon>
        <taxon>Spermatophyta</taxon>
        <taxon>Magnoliopsida</taxon>
        <taxon>eudicotyledons</taxon>
        <taxon>Gunneridae</taxon>
        <taxon>Pentapetalae</taxon>
        <taxon>rosids</taxon>
        <taxon>fabids</taxon>
        <taxon>Fabales</taxon>
        <taxon>Fabaceae</taxon>
        <taxon>Papilionoideae</taxon>
        <taxon>50 kb inversion clade</taxon>
        <taxon>NPAAA clade</taxon>
        <taxon>indigoferoid/millettioid clade</taxon>
        <taxon>Phaseoleae</taxon>
        <taxon>Vigna</taxon>
    </lineage>
</organism>
<gene>
    <name evidence="2" type="ORF">DEO72_LG11g1390</name>
</gene>
<feature type="region of interest" description="Disordered" evidence="1">
    <location>
        <begin position="1"/>
        <end position="26"/>
    </location>
</feature>
<name>A0A4D6NKT4_VIGUN</name>
<keyword evidence="3" id="KW-1185">Reference proteome</keyword>
<evidence type="ECO:0000256" key="1">
    <source>
        <dbReference type="SAM" id="MobiDB-lite"/>
    </source>
</evidence>
<accession>A0A4D6NKT4</accession>
<proteinExistence type="predicted"/>
<dbReference type="Proteomes" id="UP000501690">
    <property type="component" value="Linkage Group LG11"/>
</dbReference>
<dbReference type="EMBL" id="CP039355">
    <property type="protein sequence ID" value="QCE14390.1"/>
    <property type="molecule type" value="Genomic_DNA"/>
</dbReference>
<evidence type="ECO:0000313" key="2">
    <source>
        <dbReference type="EMBL" id="QCE14390.1"/>
    </source>
</evidence>
<sequence length="110" mass="11867">MADPPMENNAPIFQNGKRAASRSCFKEEPGESAVGVKHQGINANWGVPRYGVGEELHHQTQEDGTVFDKADLFSSIGIHHGEGCSSNASDISMAKGYDPLLSMTLINMFS</sequence>
<dbReference type="AlphaFoldDB" id="A0A4D6NKT4"/>
<evidence type="ECO:0000313" key="3">
    <source>
        <dbReference type="Proteomes" id="UP000501690"/>
    </source>
</evidence>
<protein>
    <submittedName>
        <fullName evidence="2">Uncharacterized protein</fullName>
    </submittedName>
</protein>
<reference evidence="2 3" key="1">
    <citation type="submission" date="2019-04" db="EMBL/GenBank/DDBJ databases">
        <title>An improved genome assembly and genetic linkage map for asparagus bean, Vigna unguiculata ssp. sesquipedialis.</title>
        <authorList>
            <person name="Xia Q."/>
            <person name="Zhang R."/>
            <person name="Dong Y."/>
        </authorList>
    </citation>
    <scope>NUCLEOTIDE SEQUENCE [LARGE SCALE GENOMIC DNA]</scope>
    <source>
        <tissue evidence="2">Leaf</tissue>
    </source>
</reference>